<evidence type="ECO:0000256" key="1">
    <source>
        <dbReference type="SAM" id="MobiDB-lite"/>
    </source>
</evidence>
<proteinExistence type="predicted"/>
<dbReference type="AlphaFoldDB" id="A0AAE1B2A8"/>
<dbReference type="EMBL" id="JAWDGP010000699">
    <property type="protein sequence ID" value="KAK3798277.1"/>
    <property type="molecule type" value="Genomic_DNA"/>
</dbReference>
<feature type="compositionally biased region" description="Acidic residues" evidence="1">
    <location>
        <begin position="70"/>
        <end position="81"/>
    </location>
</feature>
<reference evidence="2" key="1">
    <citation type="journal article" date="2023" name="G3 (Bethesda)">
        <title>A reference genome for the long-term kleptoplast-retaining sea slug Elysia crispata morphotype clarki.</title>
        <authorList>
            <person name="Eastman K.E."/>
            <person name="Pendleton A.L."/>
            <person name="Shaikh M.A."/>
            <person name="Suttiyut T."/>
            <person name="Ogas R."/>
            <person name="Tomko P."/>
            <person name="Gavelis G."/>
            <person name="Widhalm J.R."/>
            <person name="Wisecaver J.H."/>
        </authorList>
    </citation>
    <scope>NUCLEOTIDE SEQUENCE</scope>
    <source>
        <strain evidence="2">ECLA1</strain>
    </source>
</reference>
<organism evidence="2 3">
    <name type="scientific">Elysia crispata</name>
    <name type="common">lettuce slug</name>
    <dbReference type="NCBI Taxonomy" id="231223"/>
    <lineage>
        <taxon>Eukaryota</taxon>
        <taxon>Metazoa</taxon>
        <taxon>Spiralia</taxon>
        <taxon>Lophotrochozoa</taxon>
        <taxon>Mollusca</taxon>
        <taxon>Gastropoda</taxon>
        <taxon>Heterobranchia</taxon>
        <taxon>Euthyneura</taxon>
        <taxon>Panpulmonata</taxon>
        <taxon>Sacoglossa</taxon>
        <taxon>Placobranchoidea</taxon>
        <taxon>Plakobranchidae</taxon>
        <taxon>Elysia</taxon>
    </lineage>
</organism>
<name>A0AAE1B2A8_9GAST</name>
<dbReference type="Proteomes" id="UP001283361">
    <property type="component" value="Unassembled WGS sequence"/>
</dbReference>
<sequence>MTRRNLYHNHEERLLLFCRGEIWTTMRRDLDHRRGGTWTVMTRRVLDLDDEEGPGSRRGGSWTTLTRDQECDDEEEPGPPG</sequence>
<accession>A0AAE1B2A8</accession>
<feature type="region of interest" description="Disordered" evidence="1">
    <location>
        <begin position="48"/>
        <end position="81"/>
    </location>
</feature>
<gene>
    <name evidence="2" type="ORF">RRG08_007758</name>
</gene>
<protein>
    <submittedName>
        <fullName evidence="2">Uncharacterized protein</fullName>
    </submittedName>
</protein>
<comment type="caution">
    <text evidence="2">The sequence shown here is derived from an EMBL/GenBank/DDBJ whole genome shotgun (WGS) entry which is preliminary data.</text>
</comment>
<evidence type="ECO:0000313" key="3">
    <source>
        <dbReference type="Proteomes" id="UP001283361"/>
    </source>
</evidence>
<evidence type="ECO:0000313" key="2">
    <source>
        <dbReference type="EMBL" id="KAK3798277.1"/>
    </source>
</evidence>
<keyword evidence="3" id="KW-1185">Reference proteome</keyword>